<proteinExistence type="predicted"/>
<evidence type="ECO:0000256" key="1">
    <source>
        <dbReference type="SAM" id="MobiDB-lite"/>
    </source>
</evidence>
<sequence>MQRVFHRSLCPGKPQSQNQGVQEH</sequence>
<evidence type="ECO:0000313" key="2">
    <source>
        <dbReference type="EMBL" id="JAI02374.1"/>
    </source>
</evidence>
<reference evidence="2" key="2">
    <citation type="journal article" date="2015" name="Fish Shellfish Immunol.">
        <title>Early steps in the European eel (Anguilla anguilla)-Vibrio vulnificus interaction in the gills: Role of the RtxA13 toxin.</title>
        <authorList>
            <person name="Callol A."/>
            <person name="Pajuelo D."/>
            <person name="Ebbesson L."/>
            <person name="Teles M."/>
            <person name="MacKenzie S."/>
            <person name="Amaro C."/>
        </authorList>
    </citation>
    <scope>NUCLEOTIDE SEQUENCE</scope>
</reference>
<reference evidence="2" key="1">
    <citation type="submission" date="2014-11" db="EMBL/GenBank/DDBJ databases">
        <authorList>
            <person name="Amaro Gonzalez C."/>
        </authorList>
    </citation>
    <scope>NUCLEOTIDE SEQUENCE</scope>
</reference>
<feature type="compositionally biased region" description="Polar residues" evidence="1">
    <location>
        <begin position="14"/>
        <end position="24"/>
    </location>
</feature>
<protein>
    <submittedName>
        <fullName evidence="2">Uncharacterized protein</fullName>
    </submittedName>
</protein>
<name>A0A0E9XL04_ANGAN</name>
<organism evidence="2">
    <name type="scientific">Anguilla anguilla</name>
    <name type="common">European freshwater eel</name>
    <name type="synonym">Muraena anguilla</name>
    <dbReference type="NCBI Taxonomy" id="7936"/>
    <lineage>
        <taxon>Eukaryota</taxon>
        <taxon>Metazoa</taxon>
        <taxon>Chordata</taxon>
        <taxon>Craniata</taxon>
        <taxon>Vertebrata</taxon>
        <taxon>Euteleostomi</taxon>
        <taxon>Actinopterygii</taxon>
        <taxon>Neopterygii</taxon>
        <taxon>Teleostei</taxon>
        <taxon>Anguilliformes</taxon>
        <taxon>Anguillidae</taxon>
        <taxon>Anguilla</taxon>
    </lineage>
</organism>
<accession>A0A0E9XL04</accession>
<dbReference type="EMBL" id="GBXM01006204">
    <property type="protein sequence ID" value="JAI02374.1"/>
    <property type="molecule type" value="Transcribed_RNA"/>
</dbReference>
<dbReference type="AlphaFoldDB" id="A0A0E9XL04"/>
<feature type="region of interest" description="Disordered" evidence="1">
    <location>
        <begin position="1"/>
        <end position="24"/>
    </location>
</feature>